<keyword evidence="4" id="KW-0808">Transferase</keyword>
<dbReference type="EMBL" id="BMHP01000020">
    <property type="protein sequence ID" value="GGE02647.1"/>
    <property type="molecule type" value="Genomic_DNA"/>
</dbReference>
<keyword evidence="2" id="KW-1003">Cell membrane</keyword>
<reference evidence="9" key="2">
    <citation type="submission" date="2020-09" db="EMBL/GenBank/DDBJ databases">
        <authorList>
            <person name="Sun Q."/>
            <person name="Zhou Y."/>
        </authorList>
    </citation>
    <scope>NUCLEOTIDE SEQUENCE</scope>
    <source>
        <strain evidence="9">CGMCC 1.15178</strain>
    </source>
</reference>
<dbReference type="PROSITE" id="PS50885">
    <property type="entry name" value="HAMP"/>
    <property type="match status" value="1"/>
</dbReference>
<evidence type="ECO:0000256" key="3">
    <source>
        <dbReference type="ARBA" id="ARBA00022553"/>
    </source>
</evidence>
<dbReference type="InterPro" id="IPR003594">
    <property type="entry name" value="HATPase_dom"/>
</dbReference>
<keyword evidence="3" id="KW-0597">Phosphoprotein</keyword>
<keyword evidence="7" id="KW-1133">Transmembrane helix</keyword>
<keyword evidence="6 7" id="KW-0472">Membrane</keyword>
<dbReference type="Gene3D" id="3.30.565.10">
    <property type="entry name" value="Histidine kinase-like ATPase, C-terminal domain"/>
    <property type="match status" value="1"/>
</dbReference>
<dbReference type="PANTHER" id="PTHR34220:SF7">
    <property type="entry name" value="SENSOR HISTIDINE KINASE YPDA"/>
    <property type="match status" value="1"/>
</dbReference>
<feature type="transmembrane region" description="Helical" evidence="7">
    <location>
        <begin position="287"/>
        <end position="306"/>
    </location>
</feature>
<keyword evidence="5" id="KW-0418">Kinase</keyword>
<dbReference type="InterPro" id="IPR050640">
    <property type="entry name" value="Bact_2-comp_sensor_kinase"/>
</dbReference>
<proteinExistence type="predicted"/>
<dbReference type="InterPro" id="IPR036890">
    <property type="entry name" value="HATPase_C_sf"/>
</dbReference>
<dbReference type="InterPro" id="IPR010559">
    <property type="entry name" value="Sig_transdc_His_kin_internal"/>
</dbReference>
<accession>A0A916ZKX0</accession>
<evidence type="ECO:0000256" key="2">
    <source>
        <dbReference type="ARBA" id="ARBA00022475"/>
    </source>
</evidence>
<comment type="subcellular location">
    <subcellularLocation>
        <location evidence="1">Cell membrane</location>
        <topology evidence="1">Multi-pass membrane protein</topology>
    </subcellularLocation>
</comment>
<dbReference type="RefSeq" id="WP_229750773.1">
    <property type="nucleotide sequence ID" value="NZ_BMHP01000020.1"/>
</dbReference>
<dbReference type="Gene3D" id="6.10.340.10">
    <property type="match status" value="1"/>
</dbReference>
<dbReference type="GO" id="GO:0005886">
    <property type="term" value="C:plasma membrane"/>
    <property type="evidence" value="ECO:0007669"/>
    <property type="project" value="UniProtKB-SubCell"/>
</dbReference>
<dbReference type="SUPFAM" id="SSF55874">
    <property type="entry name" value="ATPase domain of HSP90 chaperone/DNA topoisomerase II/histidine kinase"/>
    <property type="match status" value="1"/>
</dbReference>
<evidence type="ECO:0000256" key="7">
    <source>
        <dbReference type="SAM" id="Phobius"/>
    </source>
</evidence>
<keyword evidence="10" id="KW-1185">Reference proteome</keyword>
<dbReference type="Pfam" id="PF02518">
    <property type="entry name" value="HATPase_c"/>
    <property type="match status" value="1"/>
</dbReference>
<evidence type="ECO:0000256" key="1">
    <source>
        <dbReference type="ARBA" id="ARBA00004651"/>
    </source>
</evidence>
<evidence type="ECO:0000313" key="10">
    <source>
        <dbReference type="Proteomes" id="UP000612456"/>
    </source>
</evidence>
<name>A0A916ZKX0_9BACL</name>
<feature type="domain" description="HAMP" evidence="8">
    <location>
        <begin position="308"/>
        <end position="363"/>
    </location>
</feature>
<dbReference type="GO" id="GO:0000155">
    <property type="term" value="F:phosphorelay sensor kinase activity"/>
    <property type="evidence" value="ECO:0007669"/>
    <property type="project" value="InterPro"/>
</dbReference>
<comment type="caution">
    <text evidence="9">The sequence shown here is derived from an EMBL/GenBank/DDBJ whole genome shotgun (WGS) entry which is preliminary data.</text>
</comment>
<dbReference type="PANTHER" id="PTHR34220">
    <property type="entry name" value="SENSOR HISTIDINE KINASE YPDA"/>
    <property type="match status" value="1"/>
</dbReference>
<dbReference type="AlphaFoldDB" id="A0A916ZKX0"/>
<keyword evidence="7" id="KW-0812">Transmembrane</keyword>
<evidence type="ECO:0000256" key="4">
    <source>
        <dbReference type="ARBA" id="ARBA00022679"/>
    </source>
</evidence>
<reference evidence="9" key="1">
    <citation type="journal article" date="2014" name="Int. J. Syst. Evol. Microbiol.">
        <title>Complete genome sequence of Corynebacterium casei LMG S-19264T (=DSM 44701T), isolated from a smear-ripened cheese.</title>
        <authorList>
            <consortium name="US DOE Joint Genome Institute (JGI-PGF)"/>
            <person name="Walter F."/>
            <person name="Albersmeier A."/>
            <person name="Kalinowski J."/>
            <person name="Ruckert C."/>
        </authorList>
    </citation>
    <scope>NUCLEOTIDE SEQUENCE</scope>
    <source>
        <strain evidence="9">CGMCC 1.15178</strain>
    </source>
</reference>
<protein>
    <recommendedName>
        <fullName evidence="8">HAMP domain-containing protein</fullName>
    </recommendedName>
</protein>
<gene>
    <name evidence="9" type="ORF">GCM10010911_72120</name>
</gene>
<dbReference type="InterPro" id="IPR003660">
    <property type="entry name" value="HAMP_dom"/>
</dbReference>
<sequence length="596" mass="67873">MFFAYLRKYSIRLQFLSLGIAILLILSVAALWGYNQILNITYKRNSDYTIEMFSTIRQNIASNTDSINRILPNIAYNESVQEYLLEEDRLKQFELKNKLEKLFVNLQSMKQGIISIVLIGQGTISYNCVGCLDYIPISEIPERTSAYYSGVRYSPFYKDYVLYVGVPVYDTLKMVTTEKKIGFAVMVLNLNAIAPRVDNLSRKIAGNFYVLDRNNVIGSGNNYQKIGDKLEPELEKIILDGGNSVTFHQNGKKLIVHTESIPEIGGKIVSVLPVEELFHGLEEVQRLMFGMFVLLIVVMYVLYIAISRNILHPIRTFITFINEIRSLGLNHLSRRVSLEGYAEISIMARQFNSLLDEIDDLTAKLVDTKTHIYELQLYKKQAELQYLKSQINPHFLYNTLETIKGIAYAKGVPEIREMTNALSRIFRYSIKGEEQVSVQDEIDIIQAYISIQKVRFGDRFNVSYEFSPDCYDCKIIKMILQPLIENAVFHGIEPSLSKTTLTVGCSVNADNNLLFWVQDDGVGMELGKLEEIREQLDSAFSIVPGDLPQRYIGILNVNNRIKFAYGTEYGIIAIDSVPAEGTKVTFMLPVKVDTHV</sequence>
<evidence type="ECO:0000256" key="5">
    <source>
        <dbReference type="ARBA" id="ARBA00022777"/>
    </source>
</evidence>
<dbReference type="Pfam" id="PF06580">
    <property type="entry name" value="His_kinase"/>
    <property type="match status" value="1"/>
</dbReference>
<dbReference type="Proteomes" id="UP000612456">
    <property type="component" value="Unassembled WGS sequence"/>
</dbReference>
<evidence type="ECO:0000259" key="8">
    <source>
        <dbReference type="PROSITE" id="PS50885"/>
    </source>
</evidence>
<evidence type="ECO:0000313" key="9">
    <source>
        <dbReference type="EMBL" id="GGE02647.1"/>
    </source>
</evidence>
<evidence type="ECO:0000256" key="6">
    <source>
        <dbReference type="ARBA" id="ARBA00023136"/>
    </source>
</evidence>
<organism evidence="9 10">
    <name type="scientific">Paenibacillus nasutitermitis</name>
    <dbReference type="NCBI Taxonomy" id="1652958"/>
    <lineage>
        <taxon>Bacteria</taxon>
        <taxon>Bacillati</taxon>
        <taxon>Bacillota</taxon>
        <taxon>Bacilli</taxon>
        <taxon>Bacillales</taxon>
        <taxon>Paenibacillaceae</taxon>
        <taxon>Paenibacillus</taxon>
    </lineage>
</organism>